<dbReference type="RefSeq" id="WP_168442487.1">
    <property type="nucleotide sequence ID" value="NZ_CAAHFG010000003.1"/>
</dbReference>
<dbReference type="EMBL" id="CAAHFG010000003">
    <property type="protein sequence ID" value="VGO15796.1"/>
    <property type="molecule type" value="Genomic_DNA"/>
</dbReference>
<keyword evidence="3" id="KW-1185">Reference proteome</keyword>
<proteinExistence type="predicted"/>
<dbReference type="Gene3D" id="1.10.10.10">
    <property type="entry name" value="Winged helix-like DNA-binding domain superfamily/Winged helix DNA-binding domain"/>
    <property type="match status" value="1"/>
</dbReference>
<feature type="domain" description="Transcriptional regulator HTH-type FeoC" evidence="1">
    <location>
        <begin position="7"/>
        <end position="64"/>
    </location>
</feature>
<name>A0A6C2U8S3_PONDE</name>
<dbReference type="SUPFAM" id="SSF46785">
    <property type="entry name" value="Winged helix' DNA-binding domain"/>
    <property type="match status" value="1"/>
</dbReference>
<dbReference type="AlphaFoldDB" id="A0A6C2U8S3"/>
<gene>
    <name evidence="2" type="ORF">PDESU_04381</name>
</gene>
<evidence type="ECO:0000259" key="1">
    <source>
        <dbReference type="Pfam" id="PF09012"/>
    </source>
</evidence>
<dbReference type="Pfam" id="PF09012">
    <property type="entry name" value="FeoC"/>
    <property type="match status" value="1"/>
</dbReference>
<evidence type="ECO:0000313" key="3">
    <source>
        <dbReference type="Proteomes" id="UP000366872"/>
    </source>
</evidence>
<accession>A0A6C2U8S3</accession>
<organism evidence="2 3">
    <name type="scientific">Pontiella desulfatans</name>
    <dbReference type="NCBI Taxonomy" id="2750659"/>
    <lineage>
        <taxon>Bacteria</taxon>
        <taxon>Pseudomonadati</taxon>
        <taxon>Kiritimatiellota</taxon>
        <taxon>Kiritimatiellia</taxon>
        <taxon>Kiritimatiellales</taxon>
        <taxon>Pontiellaceae</taxon>
        <taxon>Pontiella</taxon>
    </lineage>
</organism>
<dbReference type="InterPro" id="IPR015102">
    <property type="entry name" value="Tscrpt_reg_HTH_FeoC"/>
</dbReference>
<dbReference type="Proteomes" id="UP000366872">
    <property type="component" value="Unassembled WGS sequence"/>
</dbReference>
<reference evidence="2 3" key="1">
    <citation type="submission" date="2019-04" db="EMBL/GenBank/DDBJ databases">
        <authorList>
            <person name="Van Vliet M D."/>
        </authorList>
    </citation>
    <scope>NUCLEOTIDE SEQUENCE [LARGE SCALE GENOMIC DNA]</scope>
    <source>
        <strain evidence="2 3">F1</strain>
    </source>
</reference>
<sequence>MFSGIVKLLSERGALSVQEIALALGINSSALRPMLGMLEQKGKVLKVEIPCKKACTGGCTESDSMTFYKVRP</sequence>
<dbReference type="InterPro" id="IPR036390">
    <property type="entry name" value="WH_DNA-bd_sf"/>
</dbReference>
<evidence type="ECO:0000313" key="2">
    <source>
        <dbReference type="EMBL" id="VGO15796.1"/>
    </source>
</evidence>
<protein>
    <recommendedName>
        <fullName evidence="1">Transcriptional regulator HTH-type FeoC domain-containing protein</fullName>
    </recommendedName>
</protein>
<dbReference type="InterPro" id="IPR036388">
    <property type="entry name" value="WH-like_DNA-bd_sf"/>
</dbReference>